<dbReference type="InterPro" id="IPR043502">
    <property type="entry name" value="DNA/RNA_pol_sf"/>
</dbReference>
<gene>
    <name evidence="3" type="ORF">O181_041350</name>
</gene>
<evidence type="ECO:0000313" key="4">
    <source>
        <dbReference type="Proteomes" id="UP000765509"/>
    </source>
</evidence>
<dbReference type="FunFam" id="3.30.70.270:FF:000020">
    <property type="entry name" value="Transposon Tf2-6 polyprotein-like Protein"/>
    <property type="match status" value="1"/>
</dbReference>
<dbReference type="CDD" id="cd01647">
    <property type="entry name" value="RT_LTR"/>
    <property type="match status" value="1"/>
</dbReference>
<evidence type="ECO:0000259" key="2">
    <source>
        <dbReference type="PROSITE" id="PS50878"/>
    </source>
</evidence>
<dbReference type="Proteomes" id="UP000765509">
    <property type="component" value="Unassembled WGS sequence"/>
</dbReference>
<dbReference type="Pfam" id="PF17919">
    <property type="entry name" value="RT_RNaseH_2"/>
    <property type="match status" value="1"/>
</dbReference>
<organism evidence="3 4">
    <name type="scientific">Austropuccinia psidii MF-1</name>
    <dbReference type="NCBI Taxonomy" id="1389203"/>
    <lineage>
        <taxon>Eukaryota</taxon>
        <taxon>Fungi</taxon>
        <taxon>Dikarya</taxon>
        <taxon>Basidiomycota</taxon>
        <taxon>Pucciniomycotina</taxon>
        <taxon>Pucciniomycetes</taxon>
        <taxon>Pucciniales</taxon>
        <taxon>Sphaerophragmiaceae</taxon>
        <taxon>Austropuccinia</taxon>
    </lineage>
</organism>
<feature type="domain" description="Reverse transcriptase" evidence="2">
    <location>
        <begin position="1"/>
        <end position="82"/>
    </location>
</feature>
<dbReference type="SUPFAM" id="SSF56672">
    <property type="entry name" value="DNA/RNA polymerases"/>
    <property type="match status" value="1"/>
</dbReference>
<keyword evidence="4" id="KW-1185">Reference proteome</keyword>
<dbReference type="PANTHER" id="PTHR37984:SF5">
    <property type="entry name" value="PROTEIN NYNRIN-LIKE"/>
    <property type="match status" value="1"/>
</dbReference>
<dbReference type="InterPro" id="IPR050951">
    <property type="entry name" value="Retrovirus_Pol_polyprotein"/>
</dbReference>
<dbReference type="EMBL" id="AVOT02016433">
    <property type="protein sequence ID" value="MBW0501635.1"/>
    <property type="molecule type" value="Genomic_DNA"/>
</dbReference>
<dbReference type="FunFam" id="3.30.70.270:FF:000003">
    <property type="entry name" value="Transposon Ty3-G Gag-Pol polyprotein"/>
    <property type="match status" value="1"/>
</dbReference>
<reference evidence="3" key="1">
    <citation type="submission" date="2021-03" db="EMBL/GenBank/DDBJ databases">
        <title>Draft genome sequence of rust myrtle Austropuccinia psidii MF-1, a brazilian biotype.</title>
        <authorList>
            <person name="Quecine M.C."/>
            <person name="Pachon D.M.R."/>
            <person name="Bonatelli M.L."/>
            <person name="Correr F.H."/>
            <person name="Franceschini L.M."/>
            <person name="Leite T.F."/>
            <person name="Margarido G.R.A."/>
            <person name="Almeida C.A."/>
            <person name="Ferrarezi J.A."/>
            <person name="Labate C.A."/>
        </authorList>
    </citation>
    <scope>NUCLEOTIDE SEQUENCE</scope>
    <source>
        <strain evidence="3">MF-1</strain>
    </source>
</reference>
<sequence length="197" mass="22195">MKFGLTTAPASFKNLVNGIFADFLDIFVVVYIDDIMVFSNSEEDHFKHVASILQRMRDNNIFCKDSKCVFHASSGEYLGYVISNDGLKIYYSKVQKILHLPQPKNIKAIQSFLGFAKFHFHLIKQSSKKITSLTSLVKKDTPFIFNEEALGKFHILKEAFTIAPIIAHFNPSLPTIVENDASDYAMGAVLSQVNHSN</sequence>
<dbReference type="PANTHER" id="PTHR37984">
    <property type="entry name" value="PROTEIN CBG26694"/>
    <property type="match status" value="1"/>
</dbReference>
<dbReference type="Gene3D" id="3.30.70.270">
    <property type="match status" value="2"/>
</dbReference>
<dbReference type="PROSITE" id="PS50878">
    <property type="entry name" value="RT_POL"/>
    <property type="match status" value="1"/>
</dbReference>
<dbReference type="InterPro" id="IPR000477">
    <property type="entry name" value="RT_dom"/>
</dbReference>
<dbReference type="OrthoDB" id="2446696at2759"/>
<dbReference type="InterPro" id="IPR043128">
    <property type="entry name" value="Rev_trsase/Diguanyl_cyclase"/>
</dbReference>
<name>A0A9Q3DII2_9BASI</name>
<accession>A0A9Q3DII2</accession>
<dbReference type="AlphaFoldDB" id="A0A9Q3DII2"/>
<dbReference type="GO" id="GO:0003824">
    <property type="term" value="F:catalytic activity"/>
    <property type="evidence" value="ECO:0007669"/>
    <property type="project" value="UniProtKB-KW"/>
</dbReference>
<evidence type="ECO:0000313" key="3">
    <source>
        <dbReference type="EMBL" id="MBW0501635.1"/>
    </source>
</evidence>
<keyword evidence="1" id="KW-0511">Multifunctional enzyme</keyword>
<dbReference type="Pfam" id="PF00078">
    <property type="entry name" value="RVT_1"/>
    <property type="match status" value="1"/>
</dbReference>
<protein>
    <recommendedName>
        <fullName evidence="2">Reverse transcriptase domain-containing protein</fullName>
    </recommendedName>
</protein>
<proteinExistence type="predicted"/>
<comment type="caution">
    <text evidence="3">The sequence shown here is derived from an EMBL/GenBank/DDBJ whole genome shotgun (WGS) entry which is preliminary data.</text>
</comment>
<dbReference type="InterPro" id="IPR041577">
    <property type="entry name" value="RT_RNaseH_2"/>
</dbReference>
<evidence type="ECO:0000256" key="1">
    <source>
        <dbReference type="ARBA" id="ARBA00023268"/>
    </source>
</evidence>